<name>A0A4Y2PXN5_ARAVE</name>
<dbReference type="Pfam" id="PF07645">
    <property type="entry name" value="EGF_CA"/>
    <property type="match status" value="1"/>
</dbReference>
<evidence type="ECO:0000313" key="4">
    <source>
        <dbReference type="Proteomes" id="UP000499080"/>
    </source>
</evidence>
<feature type="non-terminal residue" evidence="3">
    <location>
        <position position="1"/>
    </location>
</feature>
<protein>
    <recommendedName>
        <fullName evidence="2">NOTCH1 EGF-like calcium-binding domain-containing protein</fullName>
    </recommendedName>
</protein>
<dbReference type="AlphaFoldDB" id="A0A4Y2PXN5"/>
<feature type="domain" description="NOTCH1 EGF-like calcium-binding" evidence="2">
    <location>
        <begin position="1"/>
        <end position="35"/>
    </location>
</feature>
<evidence type="ECO:0000259" key="2">
    <source>
        <dbReference type="Pfam" id="PF07645"/>
    </source>
</evidence>
<dbReference type="Gene3D" id="2.10.25.10">
    <property type="entry name" value="Laminin"/>
    <property type="match status" value="1"/>
</dbReference>
<organism evidence="3 4">
    <name type="scientific">Araneus ventricosus</name>
    <name type="common">Orbweaver spider</name>
    <name type="synonym">Epeira ventricosa</name>
    <dbReference type="NCBI Taxonomy" id="182803"/>
    <lineage>
        <taxon>Eukaryota</taxon>
        <taxon>Metazoa</taxon>
        <taxon>Ecdysozoa</taxon>
        <taxon>Arthropoda</taxon>
        <taxon>Chelicerata</taxon>
        <taxon>Arachnida</taxon>
        <taxon>Araneae</taxon>
        <taxon>Araneomorphae</taxon>
        <taxon>Entelegynae</taxon>
        <taxon>Araneoidea</taxon>
        <taxon>Araneidae</taxon>
        <taxon>Araneus</taxon>
    </lineage>
</organism>
<evidence type="ECO:0000256" key="1">
    <source>
        <dbReference type="ARBA" id="ARBA00023157"/>
    </source>
</evidence>
<comment type="caution">
    <text evidence="3">The sequence shown here is derived from an EMBL/GenBank/DDBJ whole genome shotgun (WGS) entry which is preliminary data.</text>
</comment>
<accession>A0A4Y2PXN5</accession>
<keyword evidence="4" id="KW-1185">Reference proteome</keyword>
<gene>
    <name evidence="3" type="ORF">AVEN_220278_1</name>
</gene>
<dbReference type="EMBL" id="BGPR01135049">
    <property type="protein sequence ID" value="GBN54866.1"/>
    <property type="molecule type" value="Genomic_DNA"/>
</dbReference>
<dbReference type="InterPro" id="IPR049883">
    <property type="entry name" value="NOTCH1_EGF-like"/>
</dbReference>
<proteinExistence type="predicted"/>
<evidence type="ECO:0000313" key="3">
    <source>
        <dbReference type="EMBL" id="GBN54866.1"/>
    </source>
</evidence>
<reference evidence="3 4" key="1">
    <citation type="journal article" date="2019" name="Sci. Rep.">
        <title>Orb-weaving spider Araneus ventricosus genome elucidates the spidroin gene catalogue.</title>
        <authorList>
            <person name="Kono N."/>
            <person name="Nakamura H."/>
            <person name="Ohtoshi R."/>
            <person name="Moran D.A.P."/>
            <person name="Shinohara A."/>
            <person name="Yoshida Y."/>
            <person name="Fujiwara M."/>
            <person name="Mori M."/>
            <person name="Tomita M."/>
            <person name="Arakawa K."/>
        </authorList>
    </citation>
    <scope>NUCLEOTIDE SEQUENCE [LARGE SCALE GENOMIC DNA]</scope>
</reference>
<sequence length="60" mass="6600">VDECTEGLDDCADPQLQCRNTVGGYGCIPRCSADLLFDPQQGACVSKFKIHSHSHTLKQY</sequence>
<keyword evidence="1" id="KW-1015">Disulfide bond</keyword>
<dbReference type="Proteomes" id="UP000499080">
    <property type="component" value="Unassembled WGS sequence"/>
</dbReference>